<dbReference type="InterPro" id="IPR021622">
    <property type="entry name" value="Afadin/alpha-actinin-bd"/>
</dbReference>
<gene>
    <name evidence="5" type="ORF">BCR39DRAFT_535495</name>
</gene>
<evidence type="ECO:0000256" key="4">
    <source>
        <dbReference type="SAM" id="MobiDB-lite"/>
    </source>
</evidence>
<dbReference type="STRING" id="71784.A0A1Y2B1F5"/>
<feature type="compositionally biased region" description="Polar residues" evidence="4">
    <location>
        <begin position="567"/>
        <end position="581"/>
    </location>
</feature>
<feature type="region of interest" description="Disordered" evidence="4">
    <location>
        <begin position="462"/>
        <end position="513"/>
    </location>
</feature>
<dbReference type="Proteomes" id="UP000193986">
    <property type="component" value="Unassembled WGS sequence"/>
</dbReference>
<dbReference type="EMBL" id="MCFC01000032">
    <property type="protein sequence ID" value="ORY28317.1"/>
    <property type="molecule type" value="Genomic_DNA"/>
</dbReference>
<protein>
    <submittedName>
        <fullName evidence="5">Afadin and alpha-actinin-binding-domain-containing protein</fullName>
    </submittedName>
</protein>
<dbReference type="AlphaFoldDB" id="A0A1Y2B1F5"/>
<feature type="region of interest" description="Disordered" evidence="4">
    <location>
        <begin position="560"/>
        <end position="606"/>
    </location>
</feature>
<organism evidence="5 6">
    <name type="scientific">Naematelia encephala</name>
    <dbReference type="NCBI Taxonomy" id="71784"/>
    <lineage>
        <taxon>Eukaryota</taxon>
        <taxon>Fungi</taxon>
        <taxon>Dikarya</taxon>
        <taxon>Basidiomycota</taxon>
        <taxon>Agaricomycotina</taxon>
        <taxon>Tremellomycetes</taxon>
        <taxon>Tremellales</taxon>
        <taxon>Naemateliaceae</taxon>
        <taxon>Naematelia</taxon>
    </lineage>
</organism>
<dbReference type="Pfam" id="PF11559">
    <property type="entry name" value="ADIP"/>
    <property type="match status" value="1"/>
</dbReference>
<comment type="similarity">
    <text evidence="1">Belongs to the ADIP family.</text>
</comment>
<sequence>MSTDSSSPDDAPFDSRSQASSLSLSSINTQLLSHGWAKRPLNLEALSQRDLNDVTAVLYELIGAGVSNITTLDALSARHRTLTYEHERTVRVISQLSVQNAKLDADAQGWKARCVDAEKRLALEEIRTKELREEVGRGRKAVDAVRVAAGHEAKKAQLRFDKAQSQLNKIASDASLVSRPQGLILLNPITSGRSHPVAPGQPALLEQSLRELAEIRQSLQEETEAFRHVIVSTANGLKEAIALAAGEEPPERMLHSQFFSNPASSSKLHSSYLVTSTTTHQFASSTSHPSIADTRFKALIAQVRTRLAERAPAPKPAASGVEAAASEEEIQARKKAQREEERIKQDLEDRVKDLEVEVTCAQAREQEAKRLVEEFSKIQAQARSTREAKSGEEDDDGEALYDLARQKTTLDDERRKFTEAAVRLGQERRQLELEREAFLAERRQADVDAMLALLPATPEAIESMTTPQPPTTDLTAWHAHMPSSPSPLSPSTRPRTPKSHTAGKRRTKTPLSRLVLEKAARQKSKEADTTHGVSVLGAEGGRRTNVSNSSSLMITGETRSHNHLKSSTRAAPLKSSVSGNKQTKDLSTAHGIGPKGAAVKAGKAWR</sequence>
<evidence type="ECO:0000313" key="5">
    <source>
        <dbReference type="EMBL" id="ORY28317.1"/>
    </source>
</evidence>
<evidence type="ECO:0000256" key="2">
    <source>
        <dbReference type="ARBA" id="ARBA00023054"/>
    </source>
</evidence>
<feature type="region of interest" description="Disordered" evidence="4">
    <location>
        <begin position="308"/>
        <end position="327"/>
    </location>
</feature>
<evidence type="ECO:0000256" key="3">
    <source>
        <dbReference type="SAM" id="Coils"/>
    </source>
</evidence>
<accession>A0A1Y2B1F5</accession>
<feature type="compositionally biased region" description="Polar residues" evidence="4">
    <location>
        <begin position="463"/>
        <end position="474"/>
    </location>
</feature>
<dbReference type="OrthoDB" id="312015at2759"/>
<dbReference type="InParanoid" id="A0A1Y2B1F5"/>
<keyword evidence="2 3" id="KW-0175">Coiled coil</keyword>
<feature type="coiled-coil region" evidence="3">
    <location>
        <begin position="114"/>
        <end position="173"/>
    </location>
</feature>
<feature type="compositionally biased region" description="Basic residues" evidence="4">
    <location>
        <begin position="495"/>
        <end position="508"/>
    </location>
</feature>
<proteinExistence type="inferred from homology"/>
<keyword evidence="6" id="KW-1185">Reference proteome</keyword>
<name>A0A1Y2B1F5_9TREE</name>
<feature type="region of interest" description="Disordered" evidence="4">
    <location>
        <begin position="379"/>
        <end position="400"/>
    </location>
</feature>
<feature type="compositionally biased region" description="Low complexity" evidence="4">
    <location>
        <begin position="591"/>
        <end position="606"/>
    </location>
</feature>
<evidence type="ECO:0000313" key="6">
    <source>
        <dbReference type="Proteomes" id="UP000193986"/>
    </source>
</evidence>
<comment type="caution">
    <text evidence="5">The sequence shown here is derived from an EMBL/GenBank/DDBJ whole genome shotgun (WGS) entry which is preliminary data.</text>
</comment>
<evidence type="ECO:0000256" key="1">
    <source>
        <dbReference type="ARBA" id="ARBA00009291"/>
    </source>
</evidence>
<reference evidence="5 6" key="1">
    <citation type="submission" date="2016-07" db="EMBL/GenBank/DDBJ databases">
        <title>Pervasive Adenine N6-methylation of Active Genes in Fungi.</title>
        <authorList>
            <consortium name="DOE Joint Genome Institute"/>
            <person name="Mondo S.J."/>
            <person name="Dannebaum R.O."/>
            <person name="Kuo R.C."/>
            <person name="Labutti K."/>
            <person name="Haridas S."/>
            <person name="Kuo A."/>
            <person name="Salamov A."/>
            <person name="Ahrendt S.R."/>
            <person name="Lipzen A."/>
            <person name="Sullivan W."/>
            <person name="Andreopoulos W.B."/>
            <person name="Clum A."/>
            <person name="Lindquist E."/>
            <person name="Daum C."/>
            <person name="Ramamoorthy G.K."/>
            <person name="Gryganskyi A."/>
            <person name="Culley D."/>
            <person name="Magnuson J.K."/>
            <person name="James T.Y."/>
            <person name="O'Malley M.A."/>
            <person name="Stajich J.E."/>
            <person name="Spatafora J.W."/>
            <person name="Visel A."/>
            <person name="Grigoriev I.V."/>
        </authorList>
    </citation>
    <scope>NUCLEOTIDE SEQUENCE [LARGE SCALE GENOMIC DNA]</scope>
    <source>
        <strain evidence="5 6">68-887.2</strain>
    </source>
</reference>